<dbReference type="Pfam" id="PF07690">
    <property type="entry name" value="MFS_1"/>
    <property type="match status" value="1"/>
</dbReference>
<comment type="subcellular location">
    <subcellularLocation>
        <location evidence="1">Membrane</location>
        <topology evidence="1">Multi-pass membrane protein</topology>
    </subcellularLocation>
</comment>
<evidence type="ECO:0000256" key="3">
    <source>
        <dbReference type="ARBA" id="ARBA00022989"/>
    </source>
</evidence>
<dbReference type="OrthoDB" id="196103at2759"/>
<dbReference type="InterPro" id="IPR036259">
    <property type="entry name" value="MFS_trans_sf"/>
</dbReference>
<dbReference type="SUPFAM" id="SSF103473">
    <property type="entry name" value="MFS general substrate transporter"/>
    <property type="match status" value="1"/>
</dbReference>
<evidence type="ECO:0008006" key="8">
    <source>
        <dbReference type="Google" id="ProtNLM"/>
    </source>
</evidence>
<keyword evidence="4 5" id="KW-0472">Membrane</keyword>
<feature type="transmembrane region" description="Helical" evidence="5">
    <location>
        <begin position="339"/>
        <end position="359"/>
    </location>
</feature>
<gene>
    <name evidence="6" type="ORF">INT47_012859</name>
</gene>
<reference evidence="6" key="1">
    <citation type="submission" date="2020-12" db="EMBL/GenBank/DDBJ databases">
        <title>Metabolic potential, ecology and presence of endohyphal bacteria is reflected in genomic diversity of Mucoromycotina.</title>
        <authorList>
            <person name="Muszewska A."/>
            <person name="Okrasinska A."/>
            <person name="Steczkiewicz K."/>
            <person name="Drgas O."/>
            <person name="Orlowska M."/>
            <person name="Perlinska-Lenart U."/>
            <person name="Aleksandrzak-Piekarczyk T."/>
            <person name="Szatraj K."/>
            <person name="Zielenkiewicz U."/>
            <person name="Pilsyk S."/>
            <person name="Malc E."/>
            <person name="Mieczkowski P."/>
            <person name="Kruszewska J.S."/>
            <person name="Biernat P."/>
            <person name="Pawlowska J."/>
        </authorList>
    </citation>
    <scope>NUCLEOTIDE SEQUENCE</scope>
    <source>
        <strain evidence="6">WA0000017839</strain>
    </source>
</reference>
<evidence type="ECO:0000256" key="2">
    <source>
        <dbReference type="ARBA" id="ARBA00022692"/>
    </source>
</evidence>
<evidence type="ECO:0000256" key="4">
    <source>
        <dbReference type="ARBA" id="ARBA00023136"/>
    </source>
</evidence>
<proteinExistence type="predicted"/>
<feature type="transmembrane region" description="Helical" evidence="5">
    <location>
        <begin position="230"/>
        <end position="247"/>
    </location>
</feature>
<accession>A0A8H7QXU9</accession>
<dbReference type="PANTHER" id="PTHR23294">
    <property type="entry name" value="ET TRANSLATION PRODUCT-RELATED"/>
    <property type="match status" value="1"/>
</dbReference>
<keyword evidence="7" id="KW-1185">Reference proteome</keyword>
<evidence type="ECO:0000313" key="7">
    <source>
        <dbReference type="Proteomes" id="UP000603453"/>
    </source>
</evidence>
<dbReference type="InterPro" id="IPR051617">
    <property type="entry name" value="UNC-93-like_regulator"/>
</dbReference>
<evidence type="ECO:0000313" key="6">
    <source>
        <dbReference type="EMBL" id="KAG2199723.1"/>
    </source>
</evidence>
<organism evidence="6 7">
    <name type="scientific">Mucor saturninus</name>
    <dbReference type="NCBI Taxonomy" id="64648"/>
    <lineage>
        <taxon>Eukaryota</taxon>
        <taxon>Fungi</taxon>
        <taxon>Fungi incertae sedis</taxon>
        <taxon>Mucoromycota</taxon>
        <taxon>Mucoromycotina</taxon>
        <taxon>Mucoromycetes</taxon>
        <taxon>Mucorales</taxon>
        <taxon>Mucorineae</taxon>
        <taxon>Mucoraceae</taxon>
        <taxon>Mucor</taxon>
    </lineage>
</organism>
<name>A0A8H7QXU9_9FUNG</name>
<dbReference type="PANTHER" id="PTHR23294:SF59">
    <property type="entry name" value="UNC93-LIKE PROTEIN C922.05C"/>
    <property type="match status" value="1"/>
</dbReference>
<feature type="transmembrane region" description="Helical" evidence="5">
    <location>
        <begin position="267"/>
        <end position="284"/>
    </location>
</feature>
<dbReference type="Gene3D" id="1.20.1250.20">
    <property type="entry name" value="MFS general substrate transporter like domains"/>
    <property type="match status" value="1"/>
</dbReference>
<dbReference type="GO" id="GO:0016020">
    <property type="term" value="C:membrane"/>
    <property type="evidence" value="ECO:0007669"/>
    <property type="project" value="UniProtKB-SubCell"/>
</dbReference>
<keyword evidence="3 5" id="KW-1133">Transmembrane helix</keyword>
<dbReference type="Proteomes" id="UP000603453">
    <property type="component" value="Unassembled WGS sequence"/>
</dbReference>
<dbReference type="EMBL" id="JAEPRD010000092">
    <property type="protein sequence ID" value="KAG2199723.1"/>
    <property type="molecule type" value="Genomic_DNA"/>
</dbReference>
<feature type="transmembrane region" description="Helical" evidence="5">
    <location>
        <begin position="403"/>
        <end position="420"/>
    </location>
</feature>
<keyword evidence="2 5" id="KW-0812">Transmembrane</keyword>
<evidence type="ECO:0000256" key="1">
    <source>
        <dbReference type="ARBA" id="ARBA00004141"/>
    </source>
</evidence>
<feature type="transmembrane region" description="Helical" evidence="5">
    <location>
        <begin position="55"/>
        <end position="72"/>
    </location>
</feature>
<feature type="transmembrane region" description="Helical" evidence="5">
    <location>
        <begin position="104"/>
        <end position="122"/>
    </location>
</feature>
<feature type="transmembrane region" description="Helical" evidence="5">
    <location>
        <begin position="296"/>
        <end position="319"/>
    </location>
</feature>
<feature type="transmembrane region" description="Helical" evidence="5">
    <location>
        <begin position="175"/>
        <end position="195"/>
    </location>
</feature>
<dbReference type="AlphaFoldDB" id="A0A8H7QXU9"/>
<evidence type="ECO:0000256" key="5">
    <source>
        <dbReference type="SAM" id="Phobius"/>
    </source>
</evidence>
<feature type="transmembrane region" description="Helical" evidence="5">
    <location>
        <begin position="79"/>
        <end position="98"/>
    </location>
</feature>
<dbReference type="GO" id="GO:0022857">
    <property type="term" value="F:transmembrane transporter activity"/>
    <property type="evidence" value="ECO:0007669"/>
    <property type="project" value="InterPro"/>
</dbReference>
<feature type="transmembrane region" description="Helical" evidence="5">
    <location>
        <begin position="12"/>
        <end position="35"/>
    </location>
</feature>
<sequence length="461" mass="50284">MLDSLFFQRLNTPLIQVVFLGIVSLCGPGMFNALSGLGAGGSMSANIGLIDSANGALYGCFAIVGFFAGTFTNTVGVKYTLTIGSVGYAIYAAAMWVYDRKQVSGFVVAAGAILGCLASLFWSAQGSIMMSYPEEKNKGKYVAIFWALFNFGGILGSVIALGLNLENEAGGVSTGTYTAFVVVMLVGVVSSLIIATPSNVVRPDGTHVAVTKASDWKTELKGVLLVWKEWRMIYLIPAFLASNWFYSYQFRVNAVYFDPSARALNDTMYWGLQIVGSLLIGLLLDYQGMSRRGRGLVSLGVLFLIVMAVWAGGFAFQLTFNNDYHNPIGWKDDSFGGPFVLYMFYGFTDSLYQSYLYWLMGAMSNDPSLLARYAGFYKATQSAGAAISFGIDAIDIPLRWECLICWILVFISFPLIAIVANNVTETNENIPEIVGSFNDMESISSSANEKTYIERTHSFRA</sequence>
<feature type="transmembrane region" description="Helical" evidence="5">
    <location>
        <begin position="143"/>
        <end position="163"/>
    </location>
</feature>
<dbReference type="InterPro" id="IPR011701">
    <property type="entry name" value="MFS"/>
</dbReference>
<comment type="caution">
    <text evidence="6">The sequence shown here is derived from an EMBL/GenBank/DDBJ whole genome shotgun (WGS) entry which is preliminary data.</text>
</comment>
<protein>
    <recommendedName>
        <fullName evidence="8">MFS general substrate transporter</fullName>
    </recommendedName>
</protein>